<evidence type="ECO:0000313" key="3">
    <source>
        <dbReference type="EMBL" id="EIJ36025.1"/>
    </source>
</evidence>
<name>A0A656HLY2_THINJ</name>
<dbReference type="InterPro" id="IPR049804">
    <property type="entry name" value="Choice_anch_L"/>
</dbReference>
<feature type="chain" id="PRO_5024816745" description="DUF11 domain-containing protein" evidence="1">
    <location>
        <begin position="32"/>
        <end position="675"/>
    </location>
</feature>
<feature type="signal peptide" evidence="1">
    <location>
        <begin position="1"/>
        <end position="31"/>
    </location>
</feature>
<reference evidence="4" key="1">
    <citation type="journal article" date="2011" name="Stand. Genomic Sci.">
        <title>Genome sequence of the filamentous, gliding Thiothrix nivea neotype strain (JP2(T)).</title>
        <authorList>
            <person name="Lapidus A."/>
            <person name="Nolan M."/>
            <person name="Lucas S."/>
            <person name="Glavina Del Rio T."/>
            <person name="Tice H."/>
            <person name="Cheng J.F."/>
            <person name="Tapia R."/>
            <person name="Han C."/>
            <person name="Goodwin L."/>
            <person name="Pitluck S."/>
            <person name="Liolios K."/>
            <person name="Pagani I."/>
            <person name="Ivanova N."/>
            <person name="Huntemann M."/>
            <person name="Mavromatis K."/>
            <person name="Mikhailova N."/>
            <person name="Pati A."/>
            <person name="Chen A."/>
            <person name="Palaniappan K."/>
            <person name="Land M."/>
            <person name="Brambilla E.M."/>
            <person name="Rohde M."/>
            <person name="Abt B."/>
            <person name="Verbarg S."/>
            <person name="Goker M."/>
            <person name="Bristow J."/>
            <person name="Eisen J.A."/>
            <person name="Markowitz V."/>
            <person name="Hugenholtz P."/>
            <person name="Kyrpides N.C."/>
            <person name="Klenk H.P."/>
            <person name="Woyke T."/>
        </authorList>
    </citation>
    <scope>NUCLEOTIDE SEQUENCE [LARGE SCALE GENOMIC DNA]</scope>
    <source>
        <strain evidence="4">ATCC 35100 / DSM 5205 / JP2</strain>
    </source>
</reference>
<dbReference type="Pfam" id="PF01345">
    <property type="entry name" value="DUF11"/>
    <property type="match status" value="1"/>
</dbReference>
<organism evidence="3 4">
    <name type="scientific">Thiothrix nivea (strain ATCC 35100 / DSM 5205 / JP2)</name>
    <dbReference type="NCBI Taxonomy" id="870187"/>
    <lineage>
        <taxon>Bacteria</taxon>
        <taxon>Pseudomonadati</taxon>
        <taxon>Pseudomonadota</taxon>
        <taxon>Gammaproteobacteria</taxon>
        <taxon>Thiotrichales</taxon>
        <taxon>Thiotrichaceae</taxon>
        <taxon>Thiothrix</taxon>
    </lineage>
</organism>
<evidence type="ECO:0000259" key="2">
    <source>
        <dbReference type="Pfam" id="PF01345"/>
    </source>
</evidence>
<dbReference type="EMBL" id="JH651384">
    <property type="protein sequence ID" value="EIJ36025.1"/>
    <property type="molecule type" value="Genomic_DNA"/>
</dbReference>
<dbReference type="AlphaFoldDB" id="A0A656HLY2"/>
<accession>A0A656HLY2</accession>
<dbReference type="NCBIfam" id="NF038133">
    <property type="entry name" value="choice_anch_L"/>
    <property type="match status" value="1"/>
</dbReference>
<dbReference type="InterPro" id="IPR001434">
    <property type="entry name" value="OmcB-like_DUF11"/>
</dbReference>
<evidence type="ECO:0000313" key="4">
    <source>
        <dbReference type="Proteomes" id="UP000005317"/>
    </source>
</evidence>
<proteinExistence type="predicted"/>
<evidence type="ECO:0000256" key="1">
    <source>
        <dbReference type="SAM" id="SignalP"/>
    </source>
</evidence>
<sequence precursor="true">MNNMGILQPHKSVLKWLPIFFLFFCTATAHAQLTLHKSATLAELQAALQGPGLTLSNIKITKGLTGHQYGTFNGGLDSAGKGPVIGIPDGIFMTTGSLTSLLGPNSVPDYSGVTPDPPYVDQDLVSISPYAKFDPVIIEFDLIPTGDTLNFVLSFGSEEYPEYVCSQFNDGFGLFVSGPGFSTRNAAFIPGTSDAITINHVNNGTAGIRADGTACTLGNSAYFNDNGNGSGNANLQLDGFTKPITAPLAGLTAGETYHVKLALADSGDGNYDSGTFFKWLNSTDSHPVDLELTTVASNMAPVKNGTVAITYTLTNTSTTSDVEQVQTLLEWPAGISILNQDGEGSYNPATHVWSTGPIGALASTSITFNVQIGQEASYTASAEILYSDHEDPDSTPFNKATFPNEDDTASVTLTPSEAPHVTLKVRGLLQGPYDNASGLMQDKLRQQGLLPQTQPYALLGHNGTEMLSPAVAALEDNDAPTDWVLLELREQTNPAIRVAASVALIQRDGDVAEPQTNETTLHIPNVEEGRYYVTLRHRNHLGIMTATPLQLSNTATTVDFTLPETAVSGKHSRLLESHAALLWAGDVNSNNSVIASGSGNDLNAILGAILSHPENILGNSNLRLKGYLDGDLNMDGMNIYSGPDNDVNLLRANVLQYPDNGNGAANYIINGSLPE</sequence>
<protein>
    <recommendedName>
        <fullName evidence="2">DUF11 domain-containing protein</fullName>
    </recommendedName>
</protein>
<gene>
    <name evidence="3" type="ORF">Thini_3515</name>
</gene>
<feature type="domain" description="DUF11" evidence="2">
    <location>
        <begin position="289"/>
        <end position="395"/>
    </location>
</feature>
<keyword evidence="4" id="KW-1185">Reference proteome</keyword>
<dbReference type="Proteomes" id="UP000005317">
    <property type="component" value="Unassembled WGS sequence"/>
</dbReference>
<keyword evidence="1" id="KW-0732">Signal</keyword>